<dbReference type="PANTHER" id="PTHR12755:SF3">
    <property type="entry name" value="POLYNUCLEOTIDE 5'-HYDROXYL-KINASE NOL9"/>
    <property type="match status" value="1"/>
</dbReference>
<proteinExistence type="inferred from homology"/>
<dbReference type="SUPFAM" id="SSF52540">
    <property type="entry name" value="P-loop containing nucleoside triphosphate hydrolases"/>
    <property type="match status" value="1"/>
</dbReference>
<accession>A0A0V1Q266</accession>
<dbReference type="GeneID" id="26838661"/>
<keyword evidence="5" id="KW-0547">Nucleotide-binding</keyword>
<dbReference type="PANTHER" id="PTHR12755">
    <property type="entry name" value="CLEAVAGE/POLYADENYLATION FACTOR IA SUBUNIT CLP1P"/>
    <property type="match status" value="1"/>
</dbReference>
<dbReference type="Proteomes" id="UP000054251">
    <property type="component" value="Unassembled WGS sequence"/>
</dbReference>
<evidence type="ECO:0000256" key="4">
    <source>
        <dbReference type="ARBA" id="ARBA00022679"/>
    </source>
</evidence>
<organism evidence="9 10">
    <name type="scientific">Debaryomyces fabryi</name>
    <dbReference type="NCBI Taxonomy" id="58627"/>
    <lineage>
        <taxon>Eukaryota</taxon>
        <taxon>Fungi</taxon>
        <taxon>Dikarya</taxon>
        <taxon>Ascomycota</taxon>
        <taxon>Saccharomycotina</taxon>
        <taxon>Pichiomycetes</taxon>
        <taxon>Debaryomycetaceae</taxon>
        <taxon>Debaryomyces</taxon>
    </lineage>
</organism>
<keyword evidence="10" id="KW-1185">Reference proteome</keyword>
<dbReference type="InterPro" id="IPR027417">
    <property type="entry name" value="P-loop_NTPase"/>
</dbReference>
<dbReference type="InterPro" id="IPR045116">
    <property type="entry name" value="Clp1/Grc3"/>
</dbReference>
<evidence type="ECO:0000256" key="3">
    <source>
        <dbReference type="ARBA" id="ARBA00019824"/>
    </source>
</evidence>
<evidence type="ECO:0000256" key="1">
    <source>
        <dbReference type="ARBA" id="ARBA00011003"/>
    </source>
</evidence>
<dbReference type="GO" id="GO:0000448">
    <property type="term" value="P:cleavage in ITS2 between 5.8S rRNA and LSU-rRNA of tricistronic rRNA transcript (SSU-rRNA, 5.8S rRNA, LSU-rRNA)"/>
    <property type="evidence" value="ECO:0007669"/>
    <property type="project" value="TreeGrafter"/>
</dbReference>
<dbReference type="OrthoDB" id="4054781at2759"/>
<dbReference type="GO" id="GO:0051731">
    <property type="term" value="F:polynucleotide 5'-hydroxyl-kinase activity"/>
    <property type="evidence" value="ECO:0007669"/>
    <property type="project" value="InterPro"/>
</dbReference>
<dbReference type="Pfam" id="PF16575">
    <property type="entry name" value="CLP1_P"/>
    <property type="match status" value="1"/>
</dbReference>
<evidence type="ECO:0000259" key="8">
    <source>
        <dbReference type="Pfam" id="PF16575"/>
    </source>
</evidence>
<dbReference type="EMBL" id="LMYN01000024">
    <property type="protein sequence ID" value="KSA02569.1"/>
    <property type="molecule type" value="Genomic_DNA"/>
</dbReference>
<dbReference type="GO" id="GO:0005634">
    <property type="term" value="C:nucleus"/>
    <property type="evidence" value="ECO:0007669"/>
    <property type="project" value="TreeGrafter"/>
</dbReference>
<evidence type="ECO:0000313" key="9">
    <source>
        <dbReference type="EMBL" id="KSA02569.1"/>
    </source>
</evidence>
<name>A0A0V1Q266_9ASCO</name>
<keyword evidence="7" id="KW-0067">ATP-binding</keyword>
<sequence length="679" mass="77583">MSAYAALQKMSGTTSVLYGASGESDNEKDNETIGYLRNSSDEEAEETEIPIIPTTTPTPNIIRTPSIVPRVNNFICESNFIPNDDNFIVFHDHIIIGLKANEYILINGQCKMTIQRGAILINTGHYVFAHPNNCIPIIASQSQSLPIISSTQVVDRSGIKDTKTEENIHLFSSNYKSVIKLENFYTGLEKIGSYHPPFKRFFYSKSLGEDEELTEYERLFKTYSFEIILKDRGCIGISIEKLWLNQIQLLIADINEDLVPKIIMIIGNKNSGKSTLSKTLLNSLILDNQNAVSYLDLDPGQSEFSIPYCLSLTNHSKPIVGMNIPKTSGDEDSISHYYGFTTPQSQPSQYVSIIKALFQEYDQTYKPRGNHLIINTPGWIKGYGKELLHELTAFINPNQLILLSNNTDTDNMDNSDNLNGLTFQNSRCFQGIYQTSKYSPFQLRMFNKLSYFHQLADLKFDFNIHILLRSPLKISYETANSPKTFKGINMISVLNYDVGLNFELNDLLSMIDTSIMGLYLIDHEYYSSVKSSIKRLGDCHYLPQYLDSTDYTSLINYSSSYNVFMGLCMVHSINTTDEFFNIYLPNNNQTQLTEMITKKDYKLLLVKGDGDIPSPELLMFDMLLKQQEDIKKLNKRRRKNPNLDDKDVLKIPYVTFENKNKIGGIWKTRRNVMRRGHQR</sequence>
<reference evidence="9 10" key="1">
    <citation type="submission" date="2015-11" db="EMBL/GenBank/DDBJ databases">
        <title>The genome of Debaryomyces fabryi.</title>
        <authorList>
            <person name="Tafer H."/>
            <person name="Lopandic K."/>
        </authorList>
    </citation>
    <scope>NUCLEOTIDE SEQUENCE [LARGE SCALE GENOMIC DNA]</scope>
    <source>
        <strain evidence="9 10">CBS 789</strain>
    </source>
</reference>
<comment type="caution">
    <text evidence="9">The sequence shown here is derived from an EMBL/GenBank/DDBJ whole genome shotgun (WGS) entry which is preliminary data.</text>
</comment>
<evidence type="ECO:0000256" key="2">
    <source>
        <dbReference type="ARBA" id="ARBA00018706"/>
    </source>
</evidence>
<comment type="similarity">
    <text evidence="1">Belongs to the Clp1 family. NOL9/GRC3 subfamily.</text>
</comment>
<evidence type="ECO:0000313" key="10">
    <source>
        <dbReference type="Proteomes" id="UP000054251"/>
    </source>
</evidence>
<dbReference type="GO" id="GO:0005524">
    <property type="term" value="F:ATP binding"/>
    <property type="evidence" value="ECO:0007669"/>
    <property type="project" value="UniProtKB-KW"/>
</dbReference>
<evidence type="ECO:0000256" key="5">
    <source>
        <dbReference type="ARBA" id="ARBA00022741"/>
    </source>
</evidence>
<feature type="domain" description="Clp1 P-loop" evidence="8">
    <location>
        <begin position="267"/>
        <end position="454"/>
    </location>
</feature>
<dbReference type="Gene3D" id="3.40.50.300">
    <property type="entry name" value="P-loop containing nucleotide triphosphate hydrolases"/>
    <property type="match status" value="1"/>
</dbReference>
<evidence type="ECO:0000256" key="7">
    <source>
        <dbReference type="ARBA" id="ARBA00022840"/>
    </source>
</evidence>
<dbReference type="InterPro" id="IPR032319">
    <property type="entry name" value="CLP1_P"/>
</dbReference>
<evidence type="ECO:0000256" key="6">
    <source>
        <dbReference type="ARBA" id="ARBA00022777"/>
    </source>
</evidence>
<dbReference type="AlphaFoldDB" id="A0A0V1Q266"/>
<dbReference type="RefSeq" id="XP_015468671.1">
    <property type="nucleotide sequence ID" value="XM_015610482.1"/>
</dbReference>
<protein>
    <recommendedName>
        <fullName evidence="3">Polynucleotide 5'-hydroxyl-kinase GRC3</fullName>
    </recommendedName>
    <alternativeName>
        <fullName evidence="2">Polynucleotide 5'-hydroxyl-kinase grc3</fullName>
    </alternativeName>
</protein>
<gene>
    <name evidence="9" type="ORF">AC631_01652</name>
</gene>
<keyword evidence="6 9" id="KW-0418">Kinase</keyword>
<keyword evidence="4" id="KW-0808">Transferase</keyword>